<dbReference type="EMBL" id="JACWEZ010000003">
    <property type="protein sequence ID" value="MBD1222503.1"/>
    <property type="molecule type" value="Genomic_DNA"/>
</dbReference>
<evidence type="ECO:0000256" key="2">
    <source>
        <dbReference type="SAM" id="SignalP"/>
    </source>
</evidence>
<name>A0AAC9NMB6_VIRHA</name>
<feature type="domain" description="YtkA-like" evidence="3">
    <location>
        <begin position="168"/>
        <end position="247"/>
    </location>
</feature>
<evidence type="ECO:0000259" key="3">
    <source>
        <dbReference type="Pfam" id="PF13115"/>
    </source>
</evidence>
<feature type="compositionally biased region" description="Basic and acidic residues" evidence="1">
    <location>
        <begin position="140"/>
        <end position="172"/>
    </location>
</feature>
<feature type="domain" description="YtkA-like" evidence="3">
    <location>
        <begin position="36"/>
        <end position="111"/>
    </location>
</feature>
<dbReference type="Proteomes" id="UP000621631">
    <property type="component" value="Unassembled WGS sequence"/>
</dbReference>
<dbReference type="InterPro" id="IPR032693">
    <property type="entry name" value="YtkA-like_dom"/>
</dbReference>
<dbReference type="Pfam" id="PF13115">
    <property type="entry name" value="YtkA"/>
    <property type="match status" value="2"/>
</dbReference>
<feature type="region of interest" description="Disordered" evidence="1">
    <location>
        <begin position="130"/>
        <end position="172"/>
    </location>
</feature>
<keyword evidence="7" id="KW-1185">Reference proteome</keyword>
<sequence length="266" mass="30003">MKKLYWVGTILLLSAIFLVACGEDQENQSNSKTDEEELKSLDVNFEVPETVEKGEEVELKAVVTYGDEKVKDADEVQFEYWIKGNEDDSTKIEATNNEDGTYTANVTFDKNAVFEIFSHVTARDLHTMPKKSVTVGDGESDMHHAANEDGKEEHESHSGHEGDGHAHTDGFSMHFKEPEDVKAGETTPLIVHLTQDDQPLKGVKVRYEIVPDGNKEKTMWVDAKEDKAGEYTAEHTFKESGAYTTVIHVEDDKDLHEHKEYDIEVK</sequence>
<evidence type="ECO:0000313" key="5">
    <source>
        <dbReference type="EMBL" id="MBD1222503.1"/>
    </source>
</evidence>
<evidence type="ECO:0000313" key="4">
    <source>
        <dbReference type="EMBL" id="APC49975.1"/>
    </source>
</evidence>
<dbReference type="GeneID" id="71516304"/>
<keyword evidence="2" id="KW-0732">Signal</keyword>
<dbReference type="RefSeq" id="WP_071649828.1">
    <property type="nucleotide sequence ID" value="NZ_CP017962.1"/>
</dbReference>
<dbReference type="EMBL" id="CP017962">
    <property type="protein sequence ID" value="APC49975.1"/>
    <property type="molecule type" value="Genomic_DNA"/>
</dbReference>
<evidence type="ECO:0000313" key="6">
    <source>
        <dbReference type="Proteomes" id="UP000182945"/>
    </source>
</evidence>
<protein>
    <submittedName>
        <fullName evidence="5">FixH family protein</fullName>
    </submittedName>
</protein>
<dbReference type="Proteomes" id="UP000182945">
    <property type="component" value="Chromosome"/>
</dbReference>
<proteinExistence type="predicted"/>
<gene>
    <name evidence="4" type="ORF">BME96_17995</name>
    <name evidence="5" type="ORF">IC602_07770</name>
</gene>
<dbReference type="AlphaFoldDB" id="A0AAC9NMB6"/>
<feature type="chain" id="PRO_5042274144" evidence="2">
    <location>
        <begin position="21"/>
        <end position="266"/>
    </location>
</feature>
<dbReference type="PROSITE" id="PS51257">
    <property type="entry name" value="PROKAR_LIPOPROTEIN"/>
    <property type="match status" value="1"/>
</dbReference>
<evidence type="ECO:0000313" key="7">
    <source>
        <dbReference type="Proteomes" id="UP000621631"/>
    </source>
</evidence>
<organism evidence="4 6">
    <name type="scientific">Virgibacillus halodenitrificans</name>
    <name type="common">Bacillus halodenitrificans</name>
    <dbReference type="NCBI Taxonomy" id="1482"/>
    <lineage>
        <taxon>Bacteria</taxon>
        <taxon>Bacillati</taxon>
        <taxon>Bacillota</taxon>
        <taxon>Bacilli</taxon>
        <taxon>Bacillales</taxon>
        <taxon>Bacillaceae</taxon>
        <taxon>Virgibacillus</taxon>
    </lineage>
</organism>
<dbReference type="KEGG" id="vhl:BME96_17995"/>
<feature type="signal peptide" evidence="2">
    <location>
        <begin position="1"/>
        <end position="20"/>
    </location>
</feature>
<evidence type="ECO:0000256" key="1">
    <source>
        <dbReference type="SAM" id="MobiDB-lite"/>
    </source>
</evidence>
<reference evidence="4 6" key="1">
    <citation type="submission" date="2016-11" db="EMBL/GenBank/DDBJ databases">
        <title>Complete genome sequencing of Virgibacillus halodenitrificans PDB-F2.</title>
        <authorList>
            <person name="Sun Z."/>
            <person name="Zhou Y."/>
            <person name="Li H."/>
        </authorList>
    </citation>
    <scope>NUCLEOTIDE SEQUENCE [LARGE SCALE GENOMIC DNA]</scope>
    <source>
        <strain evidence="4 6">PDB-F2</strain>
    </source>
</reference>
<accession>A0AAC9NMB6</accession>
<reference evidence="5 7" key="2">
    <citation type="submission" date="2020-09" db="EMBL/GenBank/DDBJ databases">
        <title>Draft Genome Sequences of Oil-Oxidizing Bacteria Halomonas titanicae, Marinobacter lutaoensis, and Virgibacillus halodenitrificans Isolated from Highly Saline Environments.</title>
        <authorList>
            <person name="Grouzdev D.S."/>
            <person name="Sokolova D.S."/>
            <person name="Semenova E.M."/>
            <person name="Borzenkov I.A."/>
            <person name="Bidzhieva S.K."/>
            <person name="Poltaraus A.B."/>
            <person name="Nazina T.N."/>
        </authorList>
    </citation>
    <scope>NUCLEOTIDE SEQUENCE [LARGE SCALE GENOMIC DNA]</scope>
    <source>
        <strain evidence="5 7">VKM B-3472D</strain>
    </source>
</reference>